<feature type="non-terminal residue" evidence="1">
    <location>
        <position position="89"/>
    </location>
</feature>
<sequence length="89" mass="10334">MSILGKCFQDTCLRDLCIEKDTIAGGSILSVLEGHMYNCGVWVHKSVCEAMLRLAWLEFIPWVEKNYKENIQVIYSFFEDFNDFAKDLC</sequence>
<dbReference type="AlphaFoldDB" id="A0AAV7WWF1"/>
<organism evidence="1 2">
    <name type="scientific">Pleurodeles waltl</name>
    <name type="common">Iberian ribbed newt</name>
    <dbReference type="NCBI Taxonomy" id="8319"/>
    <lineage>
        <taxon>Eukaryota</taxon>
        <taxon>Metazoa</taxon>
        <taxon>Chordata</taxon>
        <taxon>Craniata</taxon>
        <taxon>Vertebrata</taxon>
        <taxon>Euteleostomi</taxon>
        <taxon>Amphibia</taxon>
        <taxon>Batrachia</taxon>
        <taxon>Caudata</taxon>
        <taxon>Salamandroidea</taxon>
        <taxon>Salamandridae</taxon>
        <taxon>Pleurodelinae</taxon>
        <taxon>Pleurodeles</taxon>
    </lineage>
</organism>
<accession>A0AAV7WWF1</accession>
<dbReference type="Proteomes" id="UP001066276">
    <property type="component" value="Chromosome 1_1"/>
</dbReference>
<evidence type="ECO:0000313" key="1">
    <source>
        <dbReference type="EMBL" id="KAJ1217022.1"/>
    </source>
</evidence>
<reference evidence="1" key="1">
    <citation type="journal article" date="2022" name="bioRxiv">
        <title>Sequencing and chromosome-scale assembly of the giantPleurodeles waltlgenome.</title>
        <authorList>
            <person name="Brown T."/>
            <person name="Elewa A."/>
            <person name="Iarovenko S."/>
            <person name="Subramanian E."/>
            <person name="Araus A.J."/>
            <person name="Petzold A."/>
            <person name="Susuki M."/>
            <person name="Suzuki K.-i.T."/>
            <person name="Hayashi T."/>
            <person name="Toyoda A."/>
            <person name="Oliveira C."/>
            <person name="Osipova E."/>
            <person name="Leigh N.D."/>
            <person name="Simon A."/>
            <person name="Yun M.H."/>
        </authorList>
    </citation>
    <scope>NUCLEOTIDE SEQUENCE</scope>
    <source>
        <strain evidence="1">20211129_DDA</strain>
        <tissue evidence="1">Liver</tissue>
    </source>
</reference>
<protein>
    <submittedName>
        <fullName evidence="1">Uncharacterized protein</fullName>
    </submittedName>
</protein>
<comment type="caution">
    <text evidence="1">The sequence shown here is derived from an EMBL/GenBank/DDBJ whole genome shotgun (WGS) entry which is preliminary data.</text>
</comment>
<proteinExistence type="predicted"/>
<gene>
    <name evidence="1" type="ORF">NDU88_004619</name>
</gene>
<keyword evidence="2" id="KW-1185">Reference proteome</keyword>
<evidence type="ECO:0000313" key="2">
    <source>
        <dbReference type="Proteomes" id="UP001066276"/>
    </source>
</evidence>
<dbReference type="EMBL" id="JANPWB010000001">
    <property type="protein sequence ID" value="KAJ1217022.1"/>
    <property type="molecule type" value="Genomic_DNA"/>
</dbReference>
<name>A0AAV7WWF1_PLEWA</name>